<dbReference type="SUPFAM" id="SSF50129">
    <property type="entry name" value="GroES-like"/>
    <property type="match status" value="1"/>
</dbReference>
<reference evidence="3 4" key="1">
    <citation type="submission" date="2020-02" db="EMBL/GenBank/DDBJ databases">
        <title>Genomic and physiological characterization of two novel Nitrospinaceae genera.</title>
        <authorList>
            <person name="Mueller A.J."/>
            <person name="Jung M.-Y."/>
            <person name="Strachan C.R."/>
            <person name="Herbold C.W."/>
            <person name="Kirkegaard R.H."/>
            <person name="Daims H."/>
        </authorList>
    </citation>
    <scope>NUCLEOTIDE SEQUENCE [LARGE SCALE GENOMIC DNA]</scope>
    <source>
        <strain evidence="3">EB</strain>
    </source>
</reference>
<dbReference type="InterPro" id="IPR011032">
    <property type="entry name" value="GroES-like_sf"/>
</dbReference>
<dbReference type="Pfam" id="PF08240">
    <property type="entry name" value="ADH_N"/>
    <property type="match status" value="1"/>
</dbReference>
<dbReference type="PANTHER" id="PTHR43482:SF1">
    <property type="entry name" value="PROTEIN AST1-RELATED"/>
    <property type="match status" value="1"/>
</dbReference>
<evidence type="ECO:0000259" key="2">
    <source>
        <dbReference type="SMART" id="SM00829"/>
    </source>
</evidence>
<evidence type="ECO:0000256" key="1">
    <source>
        <dbReference type="RuleBase" id="RU364000"/>
    </source>
</evidence>
<dbReference type="Proteomes" id="UP000594688">
    <property type="component" value="Chromosome"/>
</dbReference>
<dbReference type="PANTHER" id="PTHR43482">
    <property type="entry name" value="PROTEIN AST1-RELATED"/>
    <property type="match status" value="1"/>
</dbReference>
<gene>
    <name evidence="3" type="ORF">G3M70_10710</name>
</gene>
<dbReference type="EMBL" id="CP048685">
    <property type="protein sequence ID" value="QPJ62314.1"/>
    <property type="molecule type" value="Genomic_DNA"/>
</dbReference>
<dbReference type="AlphaFoldDB" id="A0A7T0G0F0"/>
<dbReference type="KEGG" id="nli:G3M70_10710"/>
<evidence type="ECO:0000313" key="3">
    <source>
        <dbReference type="EMBL" id="QPJ62314.1"/>
    </source>
</evidence>
<dbReference type="SUPFAM" id="SSF51735">
    <property type="entry name" value="NAD(P)-binding Rossmann-fold domains"/>
    <property type="match status" value="1"/>
</dbReference>
<dbReference type="CDD" id="cd08252">
    <property type="entry name" value="AL_MDR"/>
    <property type="match status" value="1"/>
</dbReference>
<organism evidence="3 4">
    <name type="scientific">Candidatus Nitronauta litoralis</name>
    <dbReference type="NCBI Taxonomy" id="2705533"/>
    <lineage>
        <taxon>Bacteria</taxon>
        <taxon>Pseudomonadati</taxon>
        <taxon>Nitrospinota/Tectimicrobiota group</taxon>
        <taxon>Nitrospinota</taxon>
        <taxon>Nitrospinia</taxon>
        <taxon>Nitrospinales</taxon>
        <taxon>Nitrospinaceae</taxon>
        <taxon>Candidatus Nitronauta</taxon>
    </lineage>
</organism>
<dbReference type="InterPro" id="IPR013154">
    <property type="entry name" value="ADH-like_N"/>
</dbReference>
<dbReference type="Pfam" id="PF13602">
    <property type="entry name" value="ADH_zinc_N_2"/>
    <property type="match status" value="1"/>
</dbReference>
<proteinExistence type="inferred from homology"/>
<dbReference type="InterPro" id="IPR014182">
    <property type="entry name" value="ADH_Zn_typ-1"/>
</dbReference>
<dbReference type="NCBIfam" id="TIGR02817">
    <property type="entry name" value="adh_fam_1"/>
    <property type="match status" value="1"/>
</dbReference>
<dbReference type="InterPro" id="IPR052585">
    <property type="entry name" value="Lipid_raft_assoc_Zn_ADH"/>
</dbReference>
<dbReference type="Gene3D" id="3.90.180.10">
    <property type="entry name" value="Medium-chain alcohol dehydrogenases, catalytic domain"/>
    <property type="match status" value="1"/>
</dbReference>
<comment type="similarity">
    <text evidence="1">Belongs to the zinc-containing alcohol dehydrogenase family. Quinone oxidoreductase subfamily.</text>
</comment>
<dbReference type="Gene3D" id="3.40.50.720">
    <property type="entry name" value="NAD(P)-binding Rossmann-like Domain"/>
    <property type="match status" value="1"/>
</dbReference>
<accession>A0A7T0G0F0</accession>
<keyword evidence="1" id="KW-0862">Zinc</keyword>
<dbReference type="GO" id="GO:0016491">
    <property type="term" value="F:oxidoreductase activity"/>
    <property type="evidence" value="ECO:0007669"/>
    <property type="project" value="UniProtKB-KW"/>
</dbReference>
<keyword evidence="1" id="KW-0560">Oxidoreductase</keyword>
<dbReference type="SMART" id="SM00829">
    <property type="entry name" value="PKS_ER"/>
    <property type="match status" value="1"/>
</dbReference>
<sequence>MKAVGLYQYLPIENEQSLVDVEMDCPEPAGKDLLVKVQAISVNPVDTKVRAPGKDIATTPQVLGWDAAGEVIEVGPDVAHFSVGDKVFYAGDITRPGSNSEFQLVDERIVGRMPQSLSFEEAAALPLTGITAWEALFERLGISSEGKDAGRSILIIGGAGGVGSIAIQLAKKLAKLKVIATASRPESSAWSKKLGADLIVNHRNPLDAELVAIETPQVDFILCLNNTGQHWGAMAKAIAPQGSICSIVETSEPVELGLLKSKSASFTWEFMFTRSMFQTEDMIEQQKLLNRISDLVEKGELVTTTNNVIRPINASNLRKAHALIEQGATIGKIVLADWPEK</sequence>
<protein>
    <recommendedName>
        <fullName evidence="1">Zinc-type alcohol dehydrogenase-like protein</fullName>
    </recommendedName>
</protein>
<evidence type="ECO:0000313" key="4">
    <source>
        <dbReference type="Proteomes" id="UP000594688"/>
    </source>
</evidence>
<dbReference type="GO" id="GO:0008270">
    <property type="term" value="F:zinc ion binding"/>
    <property type="evidence" value="ECO:0007669"/>
    <property type="project" value="InterPro"/>
</dbReference>
<dbReference type="InterPro" id="IPR036291">
    <property type="entry name" value="NAD(P)-bd_dom_sf"/>
</dbReference>
<feature type="domain" description="Enoyl reductase (ER)" evidence="2">
    <location>
        <begin position="17"/>
        <end position="335"/>
    </location>
</feature>
<name>A0A7T0G0F0_9BACT</name>
<keyword evidence="1" id="KW-0479">Metal-binding</keyword>
<dbReference type="InterPro" id="IPR020843">
    <property type="entry name" value="ER"/>
</dbReference>